<dbReference type="EMBL" id="ML119775">
    <property type="protein sequence ID" value="RPA74968.1"/>
    <property type="molecule type" value="Genomic_DNA"/>
</dbReference>
<feature type="region of interest" description="Disordered" evidence="1">
    <location>
        <begin position="1"/>
        <end position="26"/>
    </location>
</feature>
<accession>A0A3N4HR55</accession>
<evidence type="ECO:0000256" key="1">
    <source>
        <dbReference type="SAM" id="MobiDB-lite"/>
    </source>
</evidence>
<organism evidence="2 3">
    <name type="scientific">Ascobolus immersus RN42</name>
    <dbReference type="NCBI Taxonomy" id="1160509"/>
    <lineage>
        <taxon>Eukaryota</taxon>
        <taxon>Fungi</taxon>
        <taxon>Dikarya</taxon>
        <taxon>Ascomycota</taxon>
        <taxon>Pezizomycotina</taxon>
        <taxon>Pezizomycetes</taxon>
        <taxon>Pezizales</taxon>
        <taxon>Ascobolaceae</taxon>
        <taxon>Ascobolus</taxon>
    </lineage>
</organism>
<gene>
    <name evidence="2" type="ORF">BJ508DRAFT_339532</name>
</gene>
<protein>
    <recommendedName>
        <fullName evidence="4">F-box domain-containing protein</fullName>
    </recommendedName>
</protein>
<dbReference type="Proteomes" id="UP000275078">
    <property type="component" value="Unassembled WGS sequence"/>
</dbReference>
<evidence type="ECO:0000313" key="2">
    <source>
        <dbReference type="EMBL" id="RPA74968.1"/>
    </source>
</evidence>
<sequence length="625" mass="71890">MQATKGSVLSSISSGEMQDTSTNSRSPLFRLLPPEIHTQIGYYLSSQDLTNVVKTCHLGNKMYSYPLWTINGRSSFLKLPNIVHHRVAGFLRHVGPEPRRRYPIYILHRPSPDLLTSFVQLGKMAIVCKKTFLLYNRLLYDHLGNDINSTTECPESPGSWRRHLLARILMYRPLRPRCLERIFSRCNWEGNGRFLAEAMLGTIQEKGGHSSYHPVLRFLLNGLRRSTYPVPRPIQAHKQFIDMPILEQLCNYYVITRQVANLRVMRECGAFQATTIRDDGSRAFFGSFDQLLWHCVKYGDYRDELAFMLEVLREEAGADLNAPGLLDPPTLYWLVSETLSLRLHKGSSYDRPGLYSTHNALETSTTDWSLTARSVELNVVGTMKLLISVGADMTFTRFHPPPRIELPLSIMPTSLIKFRHWHDLYEFHALPQLVALGMPPAVFRELSFSHTYIYNKAYRSDHRLSAKTYRPSYLHRALNFPEFFNKATYITPLEYAQHIFRHTQDSEIDIPAGPDEDTALLTAVKMVVVKKHLASGLDEQLPPRFYAPQDFDVTDSNTEIQLYCIEELLRRGADPFKGNRRQESAAIVARDGGDLELLRRLFRGNEREMEWWVGWNISRLGIPRG</sequence>
<name>A0A3N4HR55_ASCIM</name>
<reference evidence="2 3" key="1">
    <citation type="journal article" date="2018" name="Nat. Ecol. Evol.">
        <title>Pezizomycetes genomes reveal the molecular basis of ectomycorrhizal truffle lifestyle.</title>
        <authorList>
            <person name="Murat C."/>
            <person name="Payen T."/>
            <person name="Noel B."/>
            <person name="Kuo A."/>
            <person name="Morin E."/>
            <person name="Chen J."/>
            <person name="Kohler A."/>
            <person name="Krizsan K."/>
            <person name="Balestrini R."/>
            <person name="Da Silva C."/>
            <person name="Montanini B."/>
            <person name="Hainaut M."/>
            <person name="Levati E."/>
            <person name="Barry K.W."/>
            <person name="Belfiori B."/>
            <person name="Cichocki N."/>
            <person name="Clum A."/>
            <person name="Dockter R.B."/>
            <person name="Fauchery L."/>
            <person name="Guy J."/>
            <person name="Iotti M."/>
            <person name="Le Tacon F."/>
            <person name="Lindquist E.A."/>
            <person name="Lipzen A."/>
            <person name="Malagnac F."/>
            <person name="Mello A."/>
            <person name="Molinier V."/>
            <person name="Miyauchi S."/>
            <person name="Poulain J."/>
            <person name="Riccioni C."/>
            <person name="Rubini A."/>
            <person name="Sitrit Y."/>
            <person name="Splivallo R."/>
            <person name="Traeger S."/>
            <person name="Wang M."/>
            <person name="Zifcakova L."/>
            <person name="Wipf D."/>
            <person name="Zambonelli A."/>
            <person name="Paolocci F."/>
            <person name="Nowrousian M."/>
            <person name="Ottonello S."/>
            <person name="Baldrian P."/>
            <person name="Spatafora J.W."/>
            <person name="Henrissat B."/>
            <person name="Nagy L.G."/>
            <person name="Aury J.M."/>
            <person name="Wincker P."/>
            <person name="Grigoriev I.V."/>
            <person name="Bonfante P."/>
            <person name="Martin F.M."/>
        </authorList>
    </citation>
    <scope>NUCLEOTIDE SEQUENCE [LARGE SCALE GENOMIC DNA]</scope>
    <source>
        <strain evidence="2 3">RN42</strain>
    </source>
</reference>
<keyword evidence="3" id="KW-1185">Reference proteome</keyword>
<dbReference type="AlphaFoldDB" id="A0A3N4HR55"/>
<proteinExistence type="predicted"/>
<evidence type="ECO:0008006" key="4">
    <source>
        <dbReference type="Google" id="ProtNLM"/>
    </source>
</evidence>
<evidence type="ECO:0000313" key="3">
    <source>
        <dbReference type="Proteomes" id="UP000275078"/>
    </source>
</evidence>